<dbReference type="HAMAP" id="MF_00201">
    <property type="entry name" value="RecO"/>
    <property type="match status" value="1"/>
</dbReference>
<dbReference type="InterPro" id="IPR003717">
    <property type="entry name" value="RecO"/>
</dbReference>
<dbReference type="Gene3D" id="1.20.1440.120">
    <property type="entry name" value="Recombination protein O, C-terminal domain"/>
    <property type="match status" value="1"/>
</dbReference>
<evidence type="ECO:0000256" key="3">
    <source>
        <dbReference type="ARBA" id="ARBA00022763"/>
    </source>
</evidence>
<evidence type="ECO:0000256" key="5">
    <source>
        <dbReference type="ARBA" id="ARBA00023204"/>
    </source>
</evidence>
<dbReference type="InterPro" id="IPR037278">
    <property type="entry name" value="ARFGAP/RecO"/>
</dbReference>
<protein>
    <recommendedName>
        <fullName evidence="2 7">DNA repair protein RecO</fullName>
    </recommendedName>
    <alternativeName>
        <fullName evidence="6 7">Recombination protein O</fullName>
    </alternativeName>
</protein>
<dbReference type="Gene3D" id="2.40.50.140">
    <property type="entry name" value="Nucleic acid-binding proteins"/>
    <property type="match status" value="1"/>
</dbReference>
<dbReference type="SUPFAM" id="SSF50249">
    <property type="entry name" value="Nucleic acid-binding proteins"/>
    <property type="match status" value="1"/>
</dbReference>
<dbReference type="InterPro" id="IPR022572">
    <property type="entry name" value="DNA_rep/recomb_RecO_N"/>
</dbReference>
<sequence>MALYQDQVITLKARPYRDHDALVTVFARQNGKFSAVARGVRRPKSKLAGQLRPLTVSVATFYHGRSSLDTVTEADLEHGFSKLADNLERLSWAMVLADIVDQLVPERETAKDSFTVLKAALKALHEGRHAASVGLRTGFLLLAAAGFAPDWTVCSDCHQPLVRGPVAISVQGGSVHCPACQRHLAQVEELISLGSLRSLQYWLNDSPSKFGQFEVKGLMEEELKRLLFRYMLHETARPLKSYEFLMNIDRLQRGPEGGSKR</sequence>
<dbReference type="GO" id="GO:0006302">
    <property type="term" value="P:double-strand break repair"/>
    <property type="evidence" value="ECO:0007669"/>
    <property type="project" value="TreeGrafter"/>
</dbReference>
<comment type="caution">
    <text evidence="9">The sequence shown here is derived from an EMBL/GenBank/DDBJ whole genome shotgun (WGS) entry which is preliminary data.</text>
</comment>
<comment type="function">
    <text evidence="7">Involved in DNA repair and RecF pathway recombination.</text>
</comment>
<proteinExistence type="inferred from homology"/>
<dbReference type="Proteomes" id="UP000241848">
    <property type="component" value="Unassembled WGS sequence"/>
</dbReference>
<gene>
    <name evidence="7 9" type="primary">recO</name>
    <name evidence="9" type="ORF">C7B45_02285</name>
</gene>
<reference evidence="9 10" key="1">
    <citation type="journal article" date="2014" name="BMC Genomics">
        <title>Comparison of environmental and isolate Sulfobacillus genomes reveals diverse carbon, sulfur, nitrogen, and hydrogen metabolisms.</title>
        <authorList>
            <person name="Justice N.B."/>
            <person name="Norman A."/>
            <person name="Brown C.T."/>
            <person name="Singh A."/>
            <person name="Thomas B.C."/>
            <person name="Banfield J.F."/>
        </authorList>
    </citation>
    <scope>NUCLEOTIDE SEQUENCE [LARGE SCALE GENOMIC DNA]</scope>
    <source>
        <strain evidence="9">AMDSBA3</strain>
    </source>
</reference>
<keyword evidence="4 7" id="KW-0233">DNA recombination</keyword>
<comment type="similarity">
    <text evidence="1 7">Belongs to the RecO family.</text>
</comment>
<evidence type="ECO:0000256" key="1">
    <source>
        <dbReference type="ARBA" id="ARBA00007452"/>
    </source>
</evidence>
<dbReference type="GO" id="GO:0006310">
    <property type="term" value="P:DNA recombination"/>
    <property type="evidence" value="ECO:0007669"/>
    <property type="project" value="UniProtKB-UniRule"/>
</dbReference>
<dbReference type="Pfam" id="PF11967">
    <property type="entry name" value="RecO_N"/>
    <property type="match status" value="1"/>
</dbReference>
<dbReference type="AlphaFoldDB" id="A0A2T2WN66"/>
<dbReference type="InterPro" id="IPR012340">
    <property type="entry name" value="NA-bd_OB-fold"/>
</dbReference>
<dbReference type="PANTHER" id="PTHR33991:SF1">
    <property type="entry name" value="DNA REPAIR PROTEIN RECO"/>
    <property type="match status" value="1"/>
</dbReference>
<organism evidence="9 10">
    <name type="scientific">Sulfobacillus acidophilus</name>
    <dbReference type="NCBI Taxonomy" id="53633"/>
    <lineage>
        <taxon>Bacteria</taxon>
        <taxon>Bacillati</taxon>
        <taxon>Bacillota</taxon>
        <taxon>Clostridia</taxon>
        <taxon>Eubacteriales</taxon>
        <taxon>Clostridiales Family XVII. Incertae Sedis</taxon>
        <taxon>Sulfobacillus</taxon>
    </lineage>
</organism>
<evidence type="ECO:0000256" key="7">
    <source>
        <dbReference type="HAMAP-Rule" id="MF_00201"/>
    </source>
</evidence>
<dbReference type="NCBIfam" id="TIGR00613">
    <property type="entry name" value="reco"/>
    <property type="match status" value="1"/>
</dbReference>
<dbReference type="EMBL" id="PXYV01000004">
    <property type="protein sequence ID" value="PSR23681.1"/>
    <property type="molecule type" value="Genomic_DNA"/>
</dbReference>
<evidence type="ECO:0000313" key="10">
    <source>
        <dbReference type="Proteomes" id="UP000241848"/>
    </source>
</evidence>
<dbReference type="GO" id="GO:0043590">
    <property type="term" value="C:bacterial nucleoid"/>
    <property type="evidence" value="ECO:0007669"/>
    <property type="project" value="TreeGrafter"/>
</dbReference>
<dbReference type="Gene3D" id="6.20.220.20">
    <property type="entry name" value="Recombination protein O, zinc-binding domain"/>
    <property type="match status" value="1"/>
</dbReference>
<dbReference type="PANTHER" id="PTHR33991">
    <property type="entry name" value="DNA REPAIR PROTEIN RECO"/>
    <property type="match status" value="1"/>
</dbReference>
<dbReference type="SUPFAM" id="SSF57863">
    <property type="entry name" value="ArfGap/RecO-like zinc finger"/>
    <property type="match status" value="1"/>
</dbReference>
<name>A0A2T2WN66_9FIRM</name>
<dbReference type="Pfam" id="PF02565">
    <property type="entry name" value="RecO_C"/>
    <property type="match status" value="1"/>
</dbReference>
<evidence type="ECO:0000256" key="2">
    <source>
        <dbReference type="ARBA" id="ARBA00021310"/>
    </source>
</evidence>
<dbReference type="InterPro" id="IPR042242">
    <property type="entry name" value="RecO_C"/>
</dbReference>
<keyword evidence="5 7" id="KW-0234">DNA repair</keyword>
<evidence type="ECO:0000256" key="4">
    <source>
        <dbReference type="ARBA" id="ARBA00023172"/>
    </source>
</evidence>
<evidence type="ECO:0000256" key="6">
    <source>
        <dbReference type="ARBA" id="ARBA00033409"/>
    </source>
</evidence>
<accession>A0A2T2WN66</accession>
<feature type="domain" description="DNA replication/recombination mediator RecO N-terminal" evidence="8">
    <location>
        <begin position="1"/>
        <end position="79"/>
    </location>
</feature>
<keyword evidence="3 7" id="KW-0227">DNA damage</keyword>
<evidence type="ECO:0000259" key="8">
    <source>
        <dbReference type="Pfam" id="PF11967"/>
    </source>
</evidence>
<evidence type="ECO:0000313" key="9">
    <source>
        <dbReference type="EMBL" id="PSR23681.1"/>
    </source>
</evidence>